<evidence type="ECO:0000256" key="2">
    <source>
        <dbReference type="ARBA" id="ARBA00023004"/>
    </source>
</evidence>
<evidence type="ECO:0000313" key="4">
    <source>
        <dbReference type="EMBL" id="UJG43850.1"/>
    </source>
</evidence>
<dbReference type="GO" id="GO:0004322">
    <property type="term" value="F:ferroxidase activity"/>
    <property type="evidence" value="ECO:0007669"/>
    <property type="project" value="TreeGrafter"/>
</dbReference>
<dbReference type="AlphaFoldDB" id="A0A9Y1BS62"/>
<dbReference type="GO" id="GO:0005829">
    <property type="term" value="C:cytosol"/>
    <property type="evidence" value="ECO:0007669"/>
    <property type="project" value="TreeGrafter"/>
</dbReference>
<gene>
    <name evidence="4" type="ORF">K9W46_01370</name>
</gene>
<protein>
    <recommendedName>
        <fullName evidence="3">Ferritin-like diiron domain-containing protein</fullName>
    </recommendedName>
</protein>
<dbReference type="Proteomes" id="UP001200513">
    <property type="component" value="Chromosome"/>
</dbReference>
<dbReference type="InterPro" id="IPR008331">
    <property type="entry name" value="Ferritin_DPS_dom"/>
</dbReference>
<dbReference type="InterPro" id="IPR009078">
    <property type="entry name" value="Ferritin-like_SF"/>
</dbReference>
<dbReference type="GO" id="GO:0008199">
    <property type="term" value="F:ferric iron binding"/>
    <property type="evidence" value="ECO:0007669"/>
    <property type="project" value="InterPro"/>
</dbReference>
<dbReference type="PROSITE" id="PS50905">
    <property type="entry name" value="FERRITIN_LIKE"/>
    <property type="match status" value="2"/>
</dbReference>
<feature type="domain" description="Ferritin-like diiron" evidence="3">
    <location>
        <begin position="171"/>
        <end position="324"/>
    </location>
</feature>
<accession>A0A9Y1BS62</accession>
<name>A0A9Y1BS62_9ARCH</name>
<evidence type="ECO:0000256" key="1">
    <source>
        <dbReference type="ARBA" id="ARBA00022434"/>
    </source>
</evidence>
<dbReference type="GO" id="GO:0020037">
    <property type="term" value="F:heme binding"/>
    <property type="evidence" value="ECO:0007669"/>
    <property type="project" value="TreeGrafter"/>
</dbReference>
<dbReference type="SUPFAM" id="SSF47240">
    <property type="entry name" value="Ferritin-like"/>
    <property type="match status" value="2"/>
</dbReference>
<sequence>MSVKITSEYIELLNKAVARELQVSVQYFLQHAKIEKIMRKVKAENILLDPTTYDQIGQILKKLAIEEMKHAGAIVERIYYLGGEATTKAFKPKIGENMQEFMQYGFEAEEEALELYREIIREAGKFGDYDTKELFRKIYREEEEHLYTFQEYLTINISEPEETAPKSEWREVFDNDYFALLNKALASELSAIIQYITQHEKASAINFRKKETPLEVITNSNKAQVISDMLKKIFMQEMDHYEKIAERIYMLDGECTLDPDPLPKVGESVEEILKLGHQAEDEAIVLYRKIITEATKKGDITTKKMFEEILMEEEEHYWMFDDYL</sequence>
<dbReference type="Gene3D" id="1.20.1260.10">
    <property type="match status" value="2"/>
</dbReference>
<dbReference type="Pfam" id="PF00210">
    <property type="entry name" value="Ferritin"/>
    <property type="match status" value="2"/>
</dbReference>
<reference evidence="4" key="1">
    <citation type="journal article" date="2022" name="Nat. Microbiol.">
        <title>Unique mobile elements and scalable gene flow at the prokaryote-eukaryote boundary revealed by circularized Asgard archaea genomes.</title>
        <authorList>
            <person name="Wu F."/>
            <person name="Speth D.R."/>
            <person name="Philosof A."/>
            <person name="Cremiere A."/>
            <person name="Narayanan A."/>
            <person name="Barco R.A."/>
            <person name="Connon S.A."/>
            <person name="Amend J.P."/>
            <person name="Antoshechkin I.A."/>
            <person name="Orphan V.J."/>
        </authorList>
    </citation>
    <scope>NUCLEOTIDE SEQUENCE</scope>
    <source>
        <strain evidence="4">PR6</strain>
    </source>
</reference>
<dbReference type="InterPro" id="IPR012347">
    <property type="entry name" value="Ferritin-like"/>
</dbReference>
<evidence type="ECO:0000259" key="3">
    <source>
        <dbReference type="PROSITE" id="PS50905"/>
    </source>
</evidence>
<dbReference type="PANTHER" id="PTHR30295:SF0">
    <property type="entry name" value="BACTERIOFERRITIN"/>
    <property type="match status" value="1"/>
</dbReference>
<dbReference type="GO" id="GO:0006879">
    <property type="term" value="P:intracellular iron ion homeostasis"/>
    <property type="evidence" value="ECO:0007669"/>
    <property type="project" value="UniProtKB-KW"/>
</dbReference>
<feature type="domain" description="Ferritin-like diiron" evidence="3">
    <location>
        <begin position="3"/>
        <end position="160"/>
    </location>
</feature>
<proteinExistence type="predicted"/>
<dbReference type="PANTHER" id="PTHR30295">
    <property type="entry name" value="BACTERIOFERRITIN"/>
    <property type="match status" value="1"/>
</dbReference>
<dbReference type="EMBL" id="CP084167">
    <property type="protein sequence ID" value="UJG43850.1"/>
    <property type="molecule type" value="Genomic_DNA"/>
</dbReference>
<keyword evidence="1" id="KW-0409">Iron storage</keyword>
<keyword evidence="2" id="KW-0408">Iron</keyword>
<dbReference type="InterPro" id="IPR009040">
    <property type="entry name" value="Ferritin-like_diiron"/>
</dbReference>
<organism evidence="4">
    <name type="scientific">Candidatus Heimdallarchaeum endolithica</name>
    <dbReference type="NCBI Taxonomy" id="2876572"/>
    <lineage>
        <taxon>Archaea</taxon>
        <taxon>Promethearchaeati</taxon>
        <taxon>Candidatus Heimdallarchaeota</taxon>
        <taxon>Candidatus Heimdallarchaeia (ex Rinke et al. 2021) (nom. nud.)</taxon>
        <taxon>Candidatus Heimdallarchaeales</taxon>
        <taxon>Candidatus Heimdallarchaeaceae</taxon>
        <taxon>Candidatus Heimdallarchaeum</taxon>
    </lineage>
</organism>